<dbReference type="Gene3D" id="2.60.220.30">
    <property type="match status" value="2"/>
</dbReference>
<evidence type="ECO:0008006" key="4">
    <source>
        <dbReference type="Google" id="ProtNLM"/>
    </source>
</evidence>
<evidence type="ECO:0000313" key="3">
    <source>
        <dbReference type="Proteomes" id="UP001159428"/>
    </source>
</evidence>
<keyword evidence="3" id="KW-1185">Reference proteome</keyword>
<feature type="region of interest" description="Disordered" evidence="1">
    <location>
        <begin position="15"/>
        <end position="37"/>
    </location>
</feature>
<organism evidence="2 3">
    <name type="scientific">Pocillopora meandrina</name>
    <dbReference type="NCBI Taxonomy" id="46732"/>
    <lineage>
        <taxon>Eukaryota</taxon>
        <taxon>Metazoa</taxon>
        <taxon>Cnidaria</taxon>
        <taxon>Anthozoa</taxon>
        <taxon>Hexacorallia</taxon>
        <taxon>Scleractinia</taxon>
        <taxon>Astrocoeniina</taxon>
        <taxon>Pocilloporidae</taxon>
        <taxon>Pocillopora</taxon>
    </lineage>
</organism>
<dbReference type="Proteomes" id="UP001159428">
    <property type="component" value="Unassembled WGS sequence"/>
</dbReference>
<protein>
    <recommendedName>
        <fullName evidence="4">ZU5 domain-containing protein</fullName>
    </recommendedName>
</protein>
<sequence length="522" mass="58990">MPFLLSNHIAPEEEKSLEVEEFSSRSTDQDVLQKEEAARKVDERKTVIKRGKLGGKEDTWHLREAGASIKLNSGAVQQPVPFTCTCLLWNPRTLSPPIASDEILVSSVIELSHDSPPDLEYRESVERLSFTIALLHSAPNLEGYEVVIKQLIDQENNEWKELKTENTWLGSETSTVPRWLFPFARAVCSKSGVSSFAAIWRPKSFTFSRGTAVGPELTCIVPDFPDVSVQIPQSCVPVNQDFCVTIQVQEFPSSELKEEEGLVGPVLYISGFQNVTLIAPVTIRIPLTLNKGKQDLAELRPGELRILHSESLAEPHDWKDITDQLDEPPRLLDGKVQFKVRHFSGFRPIKLIRLLSQSASNFNDFVRKLCKRSRPQHARFFTCLCETGVRGHFGLKLFCYPQKLQHDVNQQISKCIVPYIGEGRSLKPICEEEDILVSLSEAIIPQGSDEKNALQFVRFRENEVYDTGGEVCLGSATVPKVKFNNQSQELLCNVTSYWHLKFLKPLIMKKEVTPFEVFLPKV</sequence>
<dbReference type="AlphaFoldDB" id="A0AAU9Y1X2"/>
<evidence type="ECO:0000313" key="2">
    <source>
        <dbReference type="EMBL" id="CAH3164234.1"/>
    </source>
</evidence>
<feature type="compositionally biased region" description="Basic and acidic residues" evidence="1">
    <location>
        <begin position="27"/>
        <end position="37"/>
    </location>
</feature>
<reference evidence="2 3" key="1">
    <citation type="submission" date="2022-05" db="EMBL/GenBank/DDBJ databases">
        <authorList>
            <consortium name="Genoscope - CEA"/>
            <person name="William W."/>
        </authorList>
    </citation>
    <scope>NUCLEOTIDE SEQUENCE [LARGE SCALE GENOMIC DNA]</scope>
</reference>
<evidence type="ECO:0000256" key="1">
    <source>
        <dbReference type="SAM" id="MobiDB-lite"/>
    </source>
</evidence>
<accession>A0AAU9Y1X2</accession>
<proteinExistence type="predicted"/>
<dbReference type="EMBL" id="CALNXJ010000101">
    <property type="protein sequence ID" value="CAH3164234.1"/>
    <property type="molecule type" value="Genomic_DNA"/>
</dbReference>
<name>A0AAU9Y1X2_9CNID</name>
<gene>
    <name evidence="2" type="ORF">PMEA_00002199</name>
</gene>
<comment type="caution">
    <text evidence="2">The sequence shown here is derived from an EMBL/GenBank/DDBJ whole genome shotgun (WGS) entry which is preliminary data.</text>
</comment>